<dbReference type="InterPro" id="IPR000086">
    <property type="entry name" value="NUDIX_hydrolase_dom"/>
</dbReference>
<dbReference type="PANTHER" id="PTHR43046:SF14">
    <property type="entry name" value="MUTT_NUDIX FAMILY PROTEIN"/>
    <property type="match status" value="1"/>
</dbReference>
<dbReference type="GO" id="GO:0016787">
    <property type="term" value="F:hydrolase activity"/>
    <property type="evidence" value="ECO:0007669"/>
    <property type="project" value="UniProtKB-KW"/>
</dbReference>
<dbReference type="InterPro" id="IPR020084">
    <property type="entry name" value="NUDIX_hydrolase_CS"/>
</dbReference>
<dbReference type="PROSITE" id="PS51462">
    <property type="entry name" value="NUDIX"/>
    <property type="match status" value="1"/>
</dbReference>
<dbReference type="PRINTS" id="PR00502">
    <property type="entry name" value="NUDIXFAMILY"/>
</dbReference>
<accession>A0A917ADY2</accession>
<dbReference type="RefSeq" id="WP_188479207.1">
    <property type="nucleotide sequence ID" value="NZ_BMFJ01000002.1"/>
</dbReference>
<evidence type="ECO:0000259" key="4">
    <source>
        <dbReference type="PROSITE" id="PS51462"/>
    </source>
</evidence>
<comment type="similarity">
    <text evidence="3">Belongs to the Nudix hydrolase family.</text>
</comment>
<evidence type="ECO:0000256" key="2">
    <source>
        <dbReference type="ARBA" id="ARBA00022801"/>
    </source>
</evidence>
<dbReference type="Gene3D" id="3.90.79.10">
    <property type="entry name" value="Nucleoside Triphosphate Pyrophosphohydrolase"/>
    <property type="match status" value="1"/>
</dbReference>
<name>A0A917ADY2_9RHOB</name>
<comment type="caution">
    <text evidence="5">The sequence shown here is derived from an EMBL/GenBank/DDBJ whole genome shotgun (WGS) entry which is preliminary data.</text>
</comment>
<proteinExistence type="inferred from homology"/>
<dbReference type="InterPro" id="IPR020476">
    <property type="entry name" value="Nudix_hydrolase"/>
</dbReference>
<dbReference type="Proteomes" id="UP000612855">
    <property type="component" value="Unassembled WGS sequence"/>
</dbReference>
<evidence type="ECO:0000256" key="3">
    <source>
        <dbReference type="RuleBase" id="RU003476"/>
    </source>
</evidence>
<evidence type="ECO:0000313" key="5">
    <source>
        <dbReference type="EMBL" id="GGE45700.1"/>
    </source>
</evidence>
<organism evidence="5 6">
    <name type="scientific">Primorskyibacter flagellatus</name>
    <dbReference type="NCBI Taxonomy" id="1387277"/>
    <lineage>
        <taxon>Bacteria</taxon>
        <taxon>Pseudomonadati</taxon>
        <taxon>Pseudomonadota</taxon>
        <taxon>Alphaproteobacteria</taxon>
        <taxon>Rhodobacterales</taxon>
        <taxon>Roseobacteraceae</taxon>
        <taxon>Primorskyibacter</taxon>
    </lineage>
</organism>
<reference evidence="6" key="1">
    <citation type="journal article" date="2019" name="Int. J. Syst. Evol. Microbiol.">
        <title>The Global Catalogue of Microorganisms (GCM) 10K type strain sequencing project: providing services to taxonomists for standard genome sequencing and annotation.</title>
        <authorList>
            <consortium name="The Broad Institute Genomics Platform"/>
            <consortium name="The Broad Institute Genome Sequencing Center for Infectious Disease"/>
            <person name="Wu L."/>
            <person name="Ma J."/>
        </authorList>
    </citation>
    <scope>NUCLEOTIDE SEQUENCE [LARGE SCALE GENOMIC DNA]</scope>
    <source>
        <strain evidence="6">CGMCC 1.12664</strain>
    </source>
</reference>
<dbReference type="InterPro" id="IPR015797">
    <property type="entry name" value="NUDIX_hydrolase-like_dom_sf"/>
</dbReference>
<protein>
    <submittedName>
        <fullName evidence="5">NUDIX hydrolase</fullName>
    </submittedName>
</protein>
<dbReference type="PROSITE" id="PS00893">
    <property type="entry name" value="NUDIX_BOX"/>
    <property type="match status" value="1"/>
</dbReference>
<dbReference type="SUPFAM" id="SSF55811">
    <property type="entry name" value="Nudix"/>
    <property type="match status" value="1"/>
</dbReference>
<gene>
    <name evidence="5" type="ORF">GCM10011360_36100</name>
</gene>
<dbReference type="AlphaFoldDB" id="A0A917ADY2"/>
<feature type="domain" description="Nudix hydrolase" evidence="4">
    <location>
        <begin position="15"/>
        <end position="143"/>
    </location>
</feature>
<dbReference type="Pfam" id="PF00293">
    <property type="entry name" value="NUDIX"/>
    <property type="match status" value="1"/>
</dbReference>
<dbReference type="PANTHER" id="PTHR43046">
    <property type="entry name" value="GDP-MANNOSE MANNOSYL HYDROLASE"/>
    <property type="match status" value="1"/>
</dbReference>
<keyword evidence="6" id="KW-1185">Reference proteome</keyword>
<dbReference type="EMBL" id="BMFJ01000002">
    <property type="protein sequence ID" value="GGE45700.1"/>
    <property type="molecule type" value="Genomic_DNA"/>
</dbReference>
<sequence>MRRYGDSPDPARRYETRHGVYAILPRDGALLLTHQSEPEPEFQLPGGGIDPGESPLRALHREVFEETGWAIAAPRRIAVFRRFTYMPEYDKWADKICAMYLARPVRPHGPPREPGHAAIWTPADLAADLIADPGSVGVLRQLTG</sequence>
<evidence type="ECO:0000313" key="6">
    <source>
        <dbReference type="Proteomes" id="UP000612855"/>
    </source>
</evidence>
<comment type="cofactor">
    <cofactor evidence="1">
        <name>Mg(2+)</name>
        <dbReference type="ChEBI" id="CHEBI:18420"/>
    </cofactor>
</comment>
<evidence type="ECO:0000256" key="1">
    <source>
        <dbReference type="ARBA" id="ARBA00001946"/>
    </source>
</evidence>
<keyword evidence="2 3" id="KW-0378">Hydrolase</keyword>